<evidence type="ECO:0000313" key="15">
    <source>
        <dbReference type="Proteomes" id="UP000765802"/>
    </source>
</evidence>
<dbReference type="EMBL" id="MBUA01000029">
    <property type="protein sequence ID" value="MBC6492841.1"/>
    <property type="molecule type" value="Genomic_DNA"/>
</dbReference>
<feature type="domain" description="DNA polymerase III beta sliding clamp C-terminal" evidence="13">
    <location>
        <begin position="245"/>
        <end position="362"/>
    </location>
</feature>
<evidence type="ECO:0000259" key="12">
    <source>
        <dbReference type="Pfam" id="PF02767"/>
    </source>
</evidence>
<dbReference type="Pfam" id="PF00712">
    <property type="entry name" value="DNA_pol3_beta"/>
    <property type="match status" value="1"/>
</dbReference>
<evidence type="ECO:0000256" key="9">
    <source>
        <dbReference type="ARBA" id="ARBA00023125"/>
    </source>
</evidence>
<dbReference type="PANTHER" id="PTHR30478">
    <property type="entry name" value="DNA POLYMERASE III SUBUNIT BETA"/>
    <property type="match status" value="1"/>
</dbReference>
<evidence type="ECO:0000256" key="3">
    <source>
        <dbReference type="ARBA" id="ARBA00021035"/>
    </source>
</evidence>
<evidence type="ECO:0000256" key="1">
    <source>
        <dbReference type="ARBA" id="ARBA00004496"/>
    </source>
</evidence>
<evidence type="ECO:0000256" key="10">
    <source>
        <dbReference type="PIRNR" id="PIRNR000804"/>
    </source>
</evidence>
<dbReference type="PANTHER" id="PTHR30478:SF0">
    <property type="entry name" value="BETA SLIDING CLAMP"/>
    <property type="match status" value="1"/>
</dbReference>
<accession>A0ABR7MCT0</accession>
<sequence length="371" mass="41498">MKFIVSSSALLKQLQQISGVINANTVLPILEDFLFEIDKNKMNVVATDLETVMRVQMDIEAKESGRVCIPAKILIDSLKNIPDQPLTFTIDKNFGIEITSDNGKYKVMGENPDNFPKEPVADDTTSFDMTSSALVTGINKTLFAVSNDDLRPAMTGVYFELDKNFLQFVATDAHRLVRYKRTDVKCPKSDSFIVPKKPLNILKSAMPDNDDTITVSYNSNHLFVTHGNTQMSCRLIDARFPDYKVVIPADNPYKMIVTKSDFQGALRRVSVFSNKSTNQVVLNISGSELQLAAQDIDFSFEGNERMKCQYDGEDLAIAFNARFLIEMLNAAESDEVRMELSTPTKAGIIKPMEGDENEELLMLVMPLMLNA</sequence>
<dbReference type="Pfam" id="PF02768">
    <property type="entry name" value="DNA_pol3_beta_3"/>
    <property type="match status" value="1"/>
</dbReference>
<dbReference type="SUPFAM" id="SSF55979">
    <property type="entry name" value="DNA clamp"/>
    <property type="match status" value="3"/>
</dbReference>
<keyword evidence="4 10" id="KW-0963">Cytoplasm</keyword>
<dbReference type="InterPro" id="IPR046938">
    <property type="entry name" value="DNA_clamp_sf"/>
</dbReference>
<comment type="subunit">
    <text evidence="10">Forms a ring-shaped head-to-tail homodimer around DNA.</text>
</comment>
<feature type="domain" description="DNA polymerase III beta sliding clamp N-terminal" evidence="11">
    <location>
        <begin position="1"/>
        <end position="117"/>
    </location>
</feature>
<reference evidence="14 15" key="1">
    <citation type="submission" date="2016-07" db="EMBL/GenBank/DDBJ databases">
        <title>Genome analysis of Flavihumibacter stibioxidans YS-17.</title>
        <authorList>
            <person name="Shi K."/>
            <person name="Han Y."/>
            <person name="Wang G."/>
        </authorList>
    </citation>
    <scope>NUCLEOTIDE SEQUENCE [LARGE SCALE GENOMIC DNA]</scope>
    <source>
        <strain evidence="14 15">YS-17</strain>
    </source>
</reference>
<feature type="domain" description="DNA polymerase III beta sliding clamp central" evidence="12">
    <location>
        <begin position="131"/>
        <end position="242"/>
    </location>
</feature>
<organism evidence="14 15">
    <name type="scientific">Flavihumibacter stibioxidans</name>
    <dbReference type="NCBI Taxonomy" id="1834163"/>
    <lineage>
        <taxon>Bacteria</taxon>
        <taxon>Pseudomonadati</taxon>
        <taxon>Bacteroidota</taxon>
        <taxon>Chitinophagia</taxon>
        <taxon>Chitinophagales</taxon>
        <taxon>Chitinophagaceae</taxon>
        <taxon>Flavihumibacter</taxon>
    </lineage>
</organism>
<dbReference type="InterPro" id="IPR022637">
    <property type="entry name" value="DNA_polIII_beta_cen"/>
</dbReference>
<dbReference type="PIRSF" id="PIRSF000804">
    <property type="entry name" value="DNA_pol_III_b"/>
    <property type="match status" value="1"/>
</dbReference>
<evidence type="ECO:0000259" key="11">
    <source>
        <dbReference type="Pfam" id="PF00712"/>
    </source>
</evidence>
<proteinExistence type="inferred from homology"/>
<evidence type="ECO:0000256" key="2">
    <source>
        <dbReference type="ARBA" id="ARBA00010752"/>
    </source>
</evidence>
<evidence type="ECO:0000256" key="5">
    <source>
        <dbReference type="ARBA" id="ARBA00022679"/>
    </source>
</evidence>
<dbReference type="InterPro" id="IPR001001">
    <property type="entry name" value="DNA_polIII_beta"/>
</dbReference>
<comment type="function">
    <text evidence="10">Confers DNA tethering and processivity to DNA polymerases and other proteins. Acts as a clamp, forming a ring around DNA (a reaction catalyzed by the clamp-loading complex) which diffuses in an ATP-independent manner freely and bidirectionally along dsDNA. Initially characterized for its ability to contact the catalytic subunit of DNA polymerase III (Pol III), a complex, multichain enzyme responsible for most of the replicative synthesis in bacteria; Pol III exhibits 3'-5' exonuclease proofreading activity. The beta chain is required for initiation of replication as well as for processivity of DNA replication.</text>
</comment>
<evidence type="ECO:0000259" key="13">
    <source>
        <dbReference type="Pfam" id="PF02768"/>
    </source>
</evidence>
<dbReference type="Gene3D" id="3.70.10.10">
    <property type="match status" value="1"/>
</dbReference>
<evidence type="ECO:0000256" key="6">
    <source>
        <dbReference type="ARBA" id="ARBA00022695"/>
    </source>
</evidence>
<keyword evidence="5 10" id="KW-0808">Transferase</keyword>
<comment type="caution">
    <text evidence="14">The sequence shown here is derived from an EMBL/GenBank/DDBJ whole genome shotgun (WGS) entry which is preliminary data.</text>
</comment>
<comment type="subcellular location">
    <subcellularLocation>
        <location evidence="1 10">Cytoplasm</location>
    </subcellularLocation>
</comment>
<comment type="similarity">
    <text evidence="2 10">Belongs to the beta sliding clamp family.</text>
</comment>
<dbReference type="SMART" id="SM00480">
    <property type="entry name" value="POL3Bc"/>
    <property type="match status" value="1"/>
</dbReference>
<dbReference type="RefSeq" id="WP_187258151.1">
    <property type="nucleotide sequence ID" value="NZ_JBHULF010000019.1"/>
</dbReference>
<keyword evidence="9" id="KW-0238">DNA-binding</keyword>
<keyword evidence="15" id="KW-1185">Reference proteome</keyword>
<keyword evidence="6 10" id="KW-0548">Nucleotidyltransferase</keyword>
<dbReference type="NCBIfam" id="TIGR00663">
    <property type="entry name" value="dnan"/>
    <property type="match status" value="1"/>
</dbReference>
<evidence type="ECO:0000256" key="7">
    <source>
        <dbReference type="ARBA" id="ARBA00022705"/>
    </source>
</evidence>
<dbReference type="Pfam" id="PF02767">
    <property type="entry name" value="DNA_pol3_beta_2"/>
    <property type="match status" value="1"/>
</dbReference>
<keyword evidence="7 10" id="KW-0235">DNA replication</keyword>
<dbReference type="Gene3D" id="3.10.150.10">
    <property type="entry name" value="DNA Polymerase III, subunit A, domain 2"/>
    <property type="match status" value="1"/>
</dbReference>
<name>A0ABR7MCT0_9BACT</name>
<keyword evidence="8 10" id="KW-0239">DNA-directed DNA polymerase</keyword>
<dbReference type="CDD" id="cd00140">
    <property type="entry name" value="beta_clamp"/>
    <property type="match status" value="1"/>
</dbReference>
<dbReference type="Proteomes" id="UP000765802">
    <property type="component" value="Unassembled WGS sequence"/>
</dbReference>
<evidence type="ECO:0000256" key="4">
    <source>
        <dbReference type="ARBA" id="ARBA00022490"/>
    </source>
</evidence>
<protein>
    <recommendedName>
        <fullName evidence="3 10">Beta sliding clamp</fullName>
    </recommendedName>
</protein>
<evidence type="ECO:0000256" key="8">
    <source>
        <dbReference type="ARBA" id="ARBA00022932"/>
    </source>
</evidence>
<gene>
    <name evidence="14" type="ORF">BC349_17425</name>
</gene>
<evidence type="ECO:0000313" key="14">
    <source>
        <dbReference type="EMBL" id="MBC6492841.1"/>
    </source>
</evidence>
<dbReference type="InterPro" id="IPR022635">
    <property type="entry name" value="DNA_polIII_beta_C"/>
</dbReference>
<dbReference type="InterPro" id="IPR022634">
    <property type="entry name" value="DNA_polIII_beta_N"/>
</dbReference>